<dbReference type="EMBL" id="JQCA01000038">
    <property type="protein sequence ID" value="KRO04301.1"/>
    <property type="molecule type" value="Genomic_DNA"/>
</dbReference>
<evidence type="ECO:0000313" key="8">
    <source>
        <dbReference type="EMBL" id="KRO04301.1"/>
    </source>
</evidence>
<feature type="domain" description="MPN" evidence="7">
    <location>
        <begin position="84"/>
        <end position="206"/>
    </location>
</feature>
<dbReference type="InterPro" id="IPR020891">
    <property type="entry name" value="UPF0758_CS"/>
</dbReference>
<dbReference type="AlphaFoldDB" id="A0A0R2LYN3"/>
<dbReference type="Pfam" id="PF04002">
    <property type="entry name" value="RadC"/>
    <property type="match status" value="1"/>
</dbReference>
<keyword evidence="3" id="KW-0479">Metal-binding</keyword>
<dbReference type="InterPro" id="IPR001405">
    <property type="entry name" value="UPF0758"/>
</dbReference>
<keyword evidence="2" id="KW-0645">Protease</keyword>
<dbReference type="Gene3D" id="3.40.140.10">
    <property type="entry name" value="Cytidine Deaminase, domain 2"/>
    <property type="match status" value="1"/>
</dbReference>
<proteinExistence type="inferred from homology"/>
<dbReference type="PATRIC" id="fig|616990.3.peg.1639"/>
<evidence type="ECO:0000256" key="6">
    <source>
        <dbReference type="ARBA" id="ARBA00023049"/>
    </source>
</evidence>
<dbReference type="GO" id="GO:0008237">
    <property type="term" value="F:metallopeptidase activity"/>
    <property type="evidence" value="ECO:0007669"/>
    <property type="project" value="UniProtKB-KW"/>
</dbReference>
<dbReference type="PANTHER" id="PTHR30471:SF3">
    <property type="entry name" value="UPF0758 PROTEIN YEES-RELATED"/>
    <property type="match status" value="1"/>
</dbReference>
<dbReference type="InterPro" id="IPR037518">
    <property type="entry name" value="MPN"/>
</dbReference>
<dbReference type="Proteomes" id="UP000051906">
    <property type="component" value="Unassembled WGS sequence"/>
</dbReference>
<dbReference type="RefSeq" id="WP_057878074.1">
    <property type="nucleotide sequence ID" value="NZ_JQCA01000038.1"/>
</dbReference>
<evidence type="ECO:0000256" key="1">
    <source>
        <dbReference type="ARBA" id="ARBA00010243"/>
    </source>
</evidence>
<accession>A0A0R2LYN3</accession>
<dbReference type="InterPro" id="IPR025657">
    <property type="entry name" value="RadC_JAB"/>
</dbReference>
<dbReference type="PROSITE" id="PS50249">
    <property type="entry name" value="MPN"/>
    <property type="match status" value="1"/>
</dbReference>
<keyword evidence="9" id="KW-1185">Reference proteome</keyword>
<comment type="caution">
    <text evidence="8">The sequence shown here is derived from an EMBL/GenBank/DDBJ whole genome shotgun (WGS) entry which is preliminary data.</text>
</comment>
<protein>
    <submittedName>
        <fullName evidence="8">DNA repair protein</fullName>
    </submittedName>
</protein>
<evidence type="ECO:0000259" key="7">
    <source>
        <dbReference type="PROSITE" id="PS50249"/>
    </source>
</evidence>
<gene>
    <name evidence="8" type="ORF">IV54_GL001549</name>
</gene>
<dbReference type="OrthoDB" id="9804482at2"/>
<dbReference type="GO" id="GO:0046872">
    <property type="term" value="F:metal ion binding"/>
    <property type="evidence" value="ECO:0007669"/>
    <property type="project" value="UniProtKB-KW"/>
</dbReference>
<dbReference type="STRING" id="616990.IV54_GL001549"/>
<sequence length="221" mass="24810">MRQEQVTSQNERQLLGRVMRHLGLAETSEVERFFRYFHSLANLRYASRQQCQQYVAGLPRRRALLTAIDLGRWVQRAPRPLLGEVLASGQMGQRLMADLRYLPQERVEVFVLDAKHRILERQTVFQGTLTSCPVHPREIFQLAVMSGAAGVIIAHNHPSGSAEPSPNDLAFMHRLAACGELMGIPVLDGFVVGLQAYFSLREAGILPLPPATNKTERLKSD</sequence>
<reference evidence="8 9" key="1">
    <citation type="journal article" date="2015" name="Genome Announc.">
        <title>Expanding the biotechnology potential of lactobacilli through comparative genomics of 213 strains and associated genera.</title>
        <authorList>
            <person name="Sun Z."/>
            <person name="Harris H.M."/>
            <person name="McCann A."/>
            <person name="Guo C."/>
            <person name="Argimon S."/>
            <person name="Zhang W."/>
            <person name="Yang X."/>
            <person name="Jeffery I.B."/>
            <person name="Cooney J.C."/>
            <person name="Kagawa T.F."/>
            <person name="Liu W."/>
            <person name="Song Y."/>
            <person name="Salvetti E."/>
            <person name="Wrobel A."/>
            <person name="Rasinkangas P."/>
            <person name="Parkhill J."/>
            <person name="Rea M.C."/>
            <person name="O'Sullivan O."/>
            <person name="Ritari J."/>
            <person name="Douillard F.P."/>
            <person name="Paul Ross R."/>
            <person name="Yang R."/>
            <person name="Briner A.E."/>
            <person name="Felis G.E."/>
            <person name="de Vos W.M."/>
            <person name="Barrangou R."/>
            <person name="Klaenhammer T.R."/>
            <person name="Caufield P.W."/>
            <person name="Cui Y."/>
            <person name="Zhang H."/>
            <person name="O'Toole P.W."/>
        </authorList>
    </citation>
    <scope>NUCLEOTIDE SEQUENCE [LARGE SCALE GENOMIC DNA]</scope>
    <source>
        <strain evidence="8 9">DSM 22467</strain>
    </source>
</reference>
<evidence type="ECO:0000256" key="5">
    <source>
        <dbReference type="ARBA" id="ARBA00022833"/>
    </source>
</evidence>
<organism evidence="8 9">
    <name type="scientific">Levilactobacillus paucivorans</name>
    <dbReference type="NCBI Taxonomy" id="616990"/>
    <lineage>
        <taxon>Bacteria</taxon>
        <taxon>Bacillati</taxon>
        <taxon>Bacillota</taxon>
        <taxon>Bacilli</taxon>
        <taxon>Lactobacillales</taxon>
        <taxon>Lactobacillaceae</taxon>
        <taxon>Levilactobacillus</taxon>
    </lineage>
</organism>
<dbReference type="PROSITE" id="PS01302">
    <property type="entry name" value="UPF0758"/>
    <property type="match status" value="1"/>
</dbReference>
<dbReference type="CDD" id="cd08071">
    <property type="entry name" value="MPN_DUF2466"/>
    <property type="match status" value="1"/>
</dbReference>
<evidence type="ECO:0000256" key="4">
    <source>
        <dbReference type="ARBA" id="ARBA00022801"/>
    </source>
</evidence>
<name>A0A0R2LYN3_9LACO</name>
<keyword evidence="6" id="KW-0482">Metalloprotease</keyword>
<keyword evidence="5" id="KW-0862">Zinc</keyword>
<comment type="similarity">
    <text evidence="1">Belongs to the UPF0758 family.</text>
</comment>
<dbReference type="SUPFAM" id="SSF102712">
    <property type="entry name" value="JAB1/MPN domain"/>
    <property type="match status" value="1"/>
</dbReference>
<evidence type="ECO:0000256" key="2">
    <source>
        <dbReference type="ARBA" id="ARBA00022670"/>
    </source>
</evidence>
<evidence type="ECO:0000256" key="3">
    <source>
        <dbReference type="ARBA" id="ARBA00022723"/>
    </source>
</evidence>
<keyword evidence="4" id="KW-0378">Hydrolase</keyword>
<evidence type="ECO:0000313" key="9">
    <source>
        <dbReference type="Proteomes" id="UP000051906"/>
    </source>
</evidence>
<dbReference type="PANTHER" id="PTHR30471">
    <property type="entry name" value="DNA REPAIR PROTEIN RADC"/>
    <property type="match status" value="1"/>
</dbReference>
<dbReference type="GO" id="GO:0006508">
    <property type="term" value="P:proteolysis"/>
    <property type="evidence" value="ECO:0007669"/>
    <property type="project" value="UniProtKB-KW"/>
</dbReference>